<name>A0A2P4UCM3_9ACTN</name>
<organism evidence="10 11">
    <name type="scientific">Actinomadura rubteroloni</name>
    <dbReference type="NCBI Taxonomy" id="1926885"/>
    <lineage>
        <taxon>Bacteria</taxon>
        <taxon>Bacillati</taxon>
        <taxon>Actinomycetota</taxon>
        <taxon>Actinomycetes</taxon>
        <taxon>Streptosporangiales</taxon>
        <taxon>Thermomonosporaceae</taxon>
        <taxon>Actinomadura</taxon>
    </lineage>
</organism>
<evidence type="ECO:0000256" key="6">
    <source>
        <dbReference type="ARBA" id="ARBA00023026"/>
    </source>
</evidence>
<protein>
    <recommendedName>
        <fullName evidence="3">phospholipase C</fullName>
        <ecNumber evidence="3">3.1.4.3</ecNumber>
    </recommendedName>
</protein>
<dbReference type="InterPro" id="IPR017850">
    <property type="entry name" value="Alkaline_phosphatase_core_sf"/>
</dbReference>
<accession>A0A2P4UCM3</accession>
<keyword evidence="9" id="KW-0732">Signal</keyword>
<dbReference type="GO" id="GO:0034480">
    <property type="term" value="F:phosphatidylcholine phospholipase C activity"/>
    <property type="evidence" value="ECO:0007669"/>
    <property type="project" value="UniProtKB-EC"/>
</dbReference>
<feature type="chain" id="PRO_5039071242" description="phospholipase C" evidence="9">
    <location>
        <begin position="26"/>
        <end position="478"/>
    </location>
</feature>
<dbReference type="RefSeq" id="WP_103565486.1">
    <property type="nucleotide sequence ID" value="NZ_MTBP01000004.1"/>
</dbReference>
<keyword evidence="4" id="KW-0134">Cell wall</keyword>
<feature type="region of interest" description="Disordered" evidence="8">
    <location>
        <begin position="450"/>
        <end position="478"/>
    </location>
</feature>
<dbReference type="PANTHER" id="PTHR31956">
    <property type="entry name" value="NON-SPECIFIC PHOSPHOLIPASE C4-RELATED"/>
    <property type="match status" value="1"/>
</dbReference>
<sequence length="478" mass="52265" precursor="true">MPDTATPSRRRFLTAAGAATAAALAADVLPPNVRRALAAPARRAGMISDIEHVVILMQENRSFDHYFGTLPGVAGFDDPDALTLDTGRSVFHQPDDVNPAGYVLPFHLDTGTTSAQAIPSTSHAWGVQHAAWNHGKMDAWLPAHRKADGADGPYVMGYYTRDDIPFHFALAEQFTVCDQYHCSVFGPTWPNRLYLMSASIDPSGEHGGPVTSNVAPTPYTWKTYPEALTEAGVTWKVYQEADNYGCNVLEQFKAYQDARVSSTLHRSALRTSEAGRFEYDAAHDRLPTVSWIIPTSYQSEHPDYTPAAGADFIASKIDAIAANPDVWAKTVFILTYDENDGLFDHVPPPTPPDGTPDEFIGGLPIGGGFRVPCVIVSPWTRGGWVASEKFDHTSPLRFLERLTGVAIPNLTAWRRRTFGDLTSAFGFASAARFPSLPNTKRELARAIGNVETLPAPRLPGAKQKRPVQERGDRPRPRG</sequence>
<reference evidence="10 11" key="1">
    <citation type="journal article" date="2017" name="Chemistry">
        <title>Isolation, Biosynthesis and Chemical Modifications of Rubterolones A-F: Rare Tropolone Alkaloids from Actinomadura sp. 5-2.</title>
        <authorList>
            <person name="Guo H."/>
            <person name="Benndorf R."/>
            <person name="Leichnitz D."/>
            <person name="Klassen J.L."/>
            <person name="Vollmers J."/>
            <person name="Gorls H."/>
            <person name="Steinacker M."/>
            <person name="Weigel C."/>
            <person name="Dahse H.M."/>
            <person name="Kaster A.K."/>
            <person name="de Beer Z.W."/>
            <person name="Poulsen M."/>
            <person name="Beemelmanns C."/>
        </authorList>
    </citation>
    <scope>NUCLEOTIDE SEQUENCE [LARGE SCALE GENOMIC DNA]</scope>
    <source>
        <strain evidence="10 11">5-2</strain>
    </source>
</reference>
<dbReference type="Gene3D" id="3.40.720.10">
    <property type="entry name" value="Alkaline Phosphatase, subunit A"/>
    <property type="match status" value="1"/>
</dbReference>
<evidence type="ECO:0000313" key="11">
    <source>
        <dbReference type="Proteomes" id="UP000242367"/>
    </source>
</evidence>
<evidence type="ECO:0000256" key="1">
    <source>
        <dbReference type="ARBA" id="ARBA00004191"/>
    </source>
</evidence>
<keyword evidence="5 10" id="KW-0378">Hydrolase</keyword>
<dbReference type="PROSITE" id="PS51318">
    <property type="entry name" value="TAT"/>
    <property type="match status" value="1"/>
</dbReference>
<dbReference type="PANTHER" id="PTHR31956:SF1">
    <property type="entry name" value="NON-SPECIFIC PHOSPHOLIPASE C1"/>
    <property type="match status" value="1"/>
</dbReference>
<comment type="similarity">
    <text evidence="2">Belongs to the bacterial phospholipase C family.</text>
</comment>
<dbReference type="AlphaFoldDB" id="A0A2P4UCM3"/>
<evidence type="ECO:0000256" key="4">
    <source>
        <dbReference type="ARBA" id="ARBA00022512"/>
    </source>
</evidence>
<dbReference type="InterPro" id="IPR019546">
    <property type="entry name" value="TAT_signal_bac_arc"/>
</dbReference>
<dbReference type="Pfam" id="PF04185">
    <property type="entry name" value="Phosphoesterase"/>
    <property type="match status" value="1"/>
</dbReference>
<keyword evidence="4" id="KW-0964">Secreted</keyword>
<evidence type="ECO:0000313" key="10">
    <source>
        <dbReference type="EMBL" id="POM22801.1"/>
    </source>
</evidence>
<evidence type="ECO:0000256" key="8">
    <source>
        <dbReference type="SAM" id="MobiDB-lite"/>
    </source>
</evidence>
<dbReference type="EC" id="3.1.4.3" evidence="3"/>
<evidence type="ECO:0000256" key="5">
    <source>
        <dbReference type="ARBA" id="ARBA00022801"/>
    </source>
</evidence>
<dbReference type="EMBL" id="MTBP01000004">
    <property type="protein sequence ID" value="POM22801.1"/>
    <property type="molecule type" value="Genomic_DNA"/>
</dbReference>
<dbReference type="InterPro" id="IPR007312">
    <property type="entry name" value="Phosphoesterase"/>
</dbReference>
<dbReference type="Proteomes" id="UP000242367">
    <property type="component" value="Unassembled WGS sequence"/>
</dbReference>
<dbReference type="NCBIfam" id="TIGR01409">
    <property type="entry name" value="TAT_signal_seq"/>
    <property type="match status" value="1"/>
</dbReference>
<evidence type="ECO:0000256" key="3">
    <source>
        <dbReference type="ARBA" id="ARBA00012018"/>
    </source>
</evidence>
<evidence type="ECO:0000256" key="2">
    <source>
        <dbReference type="ARBA" id="ARBA00009717"/>
    </source>
</evidence>
<feature type="compositionally biased region" description="Basic and acidic residues" evidence="8">
    <location>
        <begin position="466"/>
        <end position="478"/>
    </location>
</feature>
<comment type="catalytic activity">
    <reaction evidence="7">
        <text>a 1,2-diacyl-sn-glycero-3-phosphocholine + H2O = phosphocholine + a 1,2-diacyl-sn-glycerol + H(+)</text>
        <dbReference type="Rhea" id="RHEA:10604"/>
        <dbReference type="ChEBI" id="CHEBI:15377"/>
        <dbReference type="ChEBI" id="CHEBI:15378"/>
        <dbReference type="ChEBI" id="CHEBI:17815"/>
        <dbReference type="ChEBI" id="CHEBI:57643"/>
        <dbReference type="ChEBI" id="CHEBI:295975"/>
        <dbReference type="EC" id="3.1.4.3"/>
    </reaction>
    <physiologicalReaction direction="left-to-right" evidence="7">
        <dbReference type="Rhea" id="RHEA:10605"/>
    </physiologicalReaction>
</comment>
<evidence type="ECO:0000256" key="9">
    <source>
        <dbReference type="SAM" id="SignalP"/>
    </source>
</evidence>
<dbReference type="InterPro" id="IPR006311">
    <property type="entry name" value="TAT_signal"/>
</dbReference>
<keyword evidence="6" id="KW-0843">Virulence</keyword>
<proteinExistence type="inferred from homology"/>
<gene>
    <name evidence="10" type="primary">plcN_2</name>
    <name evidence="10" type="ORF">BTM25_50060</name>
</gene>
<comment type="caution">
    <text evidence="10">The sequence shown here is derived from an EMBL/GenBank/DDBJ whole genome shotgun (WGS) entry which is preliminary data.</text>
</comment>
<evidence type="ECO:0000256" key="7">
    <source>
        <dbReference type="ARBA" id="ARBA00048421"/>
    </source>
</evidence>
<dbReference type="CDD" id="cd16014">
    <property type="entry name" value="PLC"/>
    <property type="match status" value="1"/>
</dbReference>
<keyword evidence="11" id="KW-1185">Reference proteome</keyword>
<feature type="signal peptide" evidence="9">
    <location>
        <begin position="1"/>
        <end position="25"/>
    </location>
</feature>
<comment type="subcellular location">
    <subcellularLocation>
        <location evidence="1">Secreted</location>
        <location evidence="1">Cell wall</location>
    </subcellularLocation>
</comment>